<dbReference type="AlphaFoldDB" id="A0A7Y9S2A2"/>
<feature type="domain" description="Phospholipid/glycerol acyltransferase" evidence="4">
    <location>
        <begin position="38"/>
        <end position="152"/>
    </location>
</feature>
<dbReference type="Pfam" id="PF01553">
    <property type="entry name" value="Acyltransferase"/>
    <property type="match status" value="1"/>
</dbReference>
<evidence type="ECO:0000259" key="4">
    <source>
        <dbReference type="SMART" id="SM00563"/>
    </source>
</evidence>
<dbReference type="GO" id="GO:0003841">
    <property type="term" value="F:1-acylglycerol-3-phosphate O-acyltransferase activity"/>
    <property type="evidence" value="ECO:0007669"/>
    <property type="project" value="TreeGrafter"/>
</dbReference>
<proteinExistence type="predicted"/>
<keyword evidence="6" id="KW-1185">Reference proteome</keyword>
<dbReference type="PANTHER" id="PTHR10434:SF55">
    <property type="entry name" value="POSSIBLE ACYLTRANSFERASE"/>
    <property type="match status" value="1"/>
</dbReference>
<gene>
    <name evidence="5" type="ORF">BJ980_001711</name>
</gene>
<dbReference type="PANTHER" id="PTHR10434">
    <property type="entry name" value="1-ACYL-SN-GLYCEROL-3-PHOSPHATE ACYLTRANSFERASE"/>
    <property type="match status" value="1"/>
</dbReference>
<protein>
    <submittedName>
        <fullName evidence="5">1-acyl-sn-glycerol-3-phosphate acyltransferase</fullName>
    </submittedName>
</protein>
<dbReference type="Proteomes" id="UP000540656">
    <property type="component" value="Unassembled WGS sequence"/>
</dbReference>
<keyword evidence="2 5" id="KW-0012">Acyltransferase</keyword>
<dbReference type="GO" id="GO:0006654">
    <property type="term" value="P:phosphatidic acid biosynthetic process"/>
    <property type="evidence" value="ECO:0007669"/>
    <property type="project" value="TreeGrafter"/>
</dbReference>
<evidence type="ECO:0000313" key="6">
    <source>
        <dbReference type="Proteomes" id="UP000540656"/>
    </source>
</evidence>
<dbReference type="SUPFAM" id="SSF69593">
    <property type="entry name" value="Glycerol-3-phosphate (1)-acyltransferase"/>
    <property type="match status" value="1"/>
</dbReference>
<keyword evidence="1 5" id="KW-0808">Transferase</keyword>
<evidence type="ECO:0000256" key="2">
    <source>
        <dbReference type="ARBA" id="ARBA00023315"/>
    </source>
</evidence>
<organism evidence="5 6">
    <name type="scientific">Nocardioides daedukensis</name>
    <dbReference type="NCBI Taxonomy" id="634462"/>
    <lineage>
        <taxon>Bacteria</taxon>
        <taxon>Bacillati</taxon>
        <taxon>Actinomycetota</taxon>
        <taxon>Actinomycetes</taxon>
        <taxon>Propionibacteriales</taxon>
        <taxon>Nocardioidaceae</taxon>
        <taxon>Nocardioides</taxon>
    </lineage>
</organism>
<evidence type="ECO:0000256" key="3">
    <source>
        <dbReference type="SAM" id="MobiDB-lite"/>
    </source>
</evidence>
<accession>A0A7Y9S2A2</accession>
<comment type="caution">
    <text evidence="5">The sequence shown here is derived from an EMBL/GenBank/DDBJ whole genome shotgun (WGS) entry which is preliminary data.</text>
</comment>
<reference evidence="5 6" key="1">
    <citation type="submission" date="2020-07" db="EMBL/GenBank/DDBJ databases">
        <title>Sequencing the genomes of 1000 actinobacteria strains.</title>
        <authorList>
            <person name="Klenk H.-P."/>
        </authorList>
    </citation>
    <scope>NUCLEOTIDE SEQUENCE [LARGE SCALE GENOMIC DNA]</scope>
    <source>
        <strain evidence="5 6">DSM 23819</strain>
    </source>
</reference>
<dbReference type="EMBL" id="JACCAA010000001">
    <property type="protein sequence ID" value="NYG58788.1"/>
    <property type="molecule type" value="Genomic_DNA"/>
</dbReference>
<dbReference type="CDD" id="cd07989">
    <property type="entry name" value="LPLAT_AGPAT-like"/>
    <property type="match status" value="1"/>
</dbReference>
<name>A0A7Y9S2A2_9ACTN</name>
<feature type="region of interest" description="Disordered" evidence="3">
    <location>
        <begin position="215"/>
        <end position="236"/>
    </location>
</feature>
<evidence type="ECO:0000313" key="5">
    <source>
        <dbReference type="EMBL" id="NYG58788.1"/>
    </source>
</evidence>
<dbReference type="SMART" id="SM00563">
    <property type="entry name" value="PlsC"/>
    <property type="match status" value="1"/>
</dbReference>
<evidence type="ECO:0000256" key="1">
    <source>
        <dbReference type="ARBA" id="ARBA00022679"/>
    </source>
</evidence>
<dbReference type="GO" id="GO:0005886">
    <property type="term" value="C:plasma membrane"/>
    <property type="evidence" value="ECO:0007669"/>
    <property type="project" value="TreeGrafter"/>
</dbReference>
<dbReference type="InterPro" id="IPR002123">
    <property type="entry name" value="Plipid/glycerol_acylTrfase"/>
</dbReference>
<dbReference type="RefSeq" id="WP_179501914.1">
    <property type="nucleotide sequence ID" value="NZ_JACCAA010000001.1"/>
</dbReference>
<sequence>MADRVHNAVNLLGRALLRALDVRVEVHGAENLPVRGPVLLASNHVSYPDFVFVQKAAFTIQPHIRFMCRHDVWHRRLLARAMDHMGHIPVDRTAPAGAYLRARSLLGAREWVCAFPEAGISYSYTIRPLMRGVASLARETGAPIVPVALWGPQRIYSVGRPGPDGKEPGPDWTRGRRVDVAFGLPQYVVPGGDLTAATQQLGHTLTGMLEGLQQLPHHRPAPGEHAPWHPAHLGGHAPDLAEAAELDLVPKAAVRPTWGPRPR</sequence>